<feature type="transmembrane region" description="Helical" evidence="1">
    <location>
        <begin position="9"/>
        <end position="29"/>
    </location>
</feature>
<keyword evidence="1" id="KW-0472">Membrane</keyword>
<organism evidence="2 3">
    <name type="scientific">Paenibacillus glycanilyticus</name>
    <dbReference type="NCBI Taxonomy" id="126569"/>
    <lineage>
        <taxon>Bacteria</taxon>
        <taxon>Bacillati</taxon>
        <taxon>Bacillota</taxon>
        <taxon>Bacilli</taxon>
        <taxon>Bacillales</taxon>
        <taxon>Paenibacillaceae</taxon>
        <taxon>Paenibacillus</taxon>
    </lineage>
</organism>
<evidence type="ECO:0000313" key="2">
    <source>
        <dbReference type="EMBL" id="GLX68675.1"/>
    </source>
</evidence>
<comment type="caution">
    <text evidence="2">The sequence shown here is derived from an EMBL/GenBank/DDBJ whole genome shotgun (WGS) entry which is preliminary data.</text>
</comment>
<proteinExistence type="predicted"/>
<keyword evidence="1" id="KW-1133">Transmembrane helix</keyword>
<sequence length="154" mass="17090">MVRIIGKVGMFIVMGIGLAWAVLFAGYYINVELNKHKAEREIRHYLQAVQQQDYNKAVRLFGEPLDGDRLQQLQPFRLVKYSQVKADFDDGCVCSGRAKLTFQTDGLPVTVDAVIALRAEYKPGQICAGATKAQHSALPALAEWNKVNCGSSFL</sequence>
<dbReference type="RefSeq" id="WP_284239416.1">
    <property type="nucleotide sequence ID" value="NZ_BSSQ01000013.1"/>
</dbReference>
<keyword evidence="3" id="KW-1185">Reference proteome</keyword>
<protein>
    <submittedName>
        <fullName evidence="2">Uncharacterized protein</fullName>
    </submittedName>
</protein>
<gene>
    <name evidence="2" type="ORF">MU1_30200</name>
</gene>
<dbReference type="EMBL" id="BSSQ01000013">
    <property type="protein sequence ID" value="GLX68675.1"/>
    <property type="molecule type" value="Genomic_DNA"/>
</dbReference>
<dbReference type="Proteomes" id="UP001157114">
    <property type="component" value="Unassembled WGS sequence"/>
</dbReference>
<reference evidence="2 3" key="1">
    <citation type="submission" date="2023-03" db="EMBL/GenBank/DDBJ databases">
        <title>Draft genome sequence of the bacteria which degrade cell wall of Tricholomamatutake.</title>
        <authorList>
            <person name="Konishi Y."/>
            <person name="Fukuta Y."/>
            <person name="Shirasaka N."/>
        </authorList>
    </citation>
    <scope>NUCLEOTIDE SEQUENCE [LARGE SCALE GENOMIC DNA]</scope>
    <source>
        <strain evidence="3">mu1</strain>
    </source>
</reference>
<evidence type="ECO:0000313" key="3">
    <source>
        <dbReference type="Proteomes" id="UP001157114"/>
    </source>
</evidence>
<name>A0ABQ6GEK3_9BACL</name>
<evidence type="ECO:0000256" key="1">
    <source>
        <dbReference type="SAM" id="Phobius"/>
    </source>
</evidence>
<accession>A0ABQ6GEK3</accession>
<keyword evidence="1" id="KW-0812">Transmembrane</keyword>